<gene>
    <name evidence="7" type="ORF">FC26_GL002317</name>
</gene>
<evidence type="ECO:0000313" key="7">
    <source>
        <dbReference type="EMBL" id="KRM61099.1"/>
    </source>
</evidence>
<dbReference type="InterPro" id="IPR049453">
    <property type="entry name" value="Memb_transporter_dom"/>
</dbReference>
<feature type="transmembrane region" description="Helical" evidence="5">
    <location>
        <begin position="33"/>
        <end position="52"/>
    </location>
</feature>
<name>A0A0R2AAI6_9LACO</name>
<reference evidence="7 8" key="1">
    <citation type="journal article" date="2015" name="Genome Announc.">
        <title>Expanding the biotechnology potential of lactobacilli through comparative genomics of 213 strains and associated genera.</title>
        <authorList>
            <person name="Sun Z."/>
            <person name="Harris H.M."/>
            <person name="McCann A."/>
            <person name="Guo C."/>
            <person name="Argimon S."/>
            <person name="Zhang W."/>
            <person name="Yang X."/>
            <person name="Jeffery I.B."/>
            <person name="Cooney J.C."/>
            <person name="Kagawa T.F."/>
            <person name="Liu W."/>
            <person name="Song Y."/>
            <person name="Salvetti E."/>
            <person name="Wrobel A."/>
            <person name="Rasinkangas P."/>
            <person name="Parkhill J."/>
            <person name="Rea M.C."/>
            <person name="O'Sullivan O."/>
            <person name="Ritari J."/>
            <person name="Douillard F.P."/>
            <person name="Paul Ross R."/>
            <person name="Yang R."/>
            <person name="Briner A.E."/>
            <person name="Felis G.E."/>
            <person name="de Vos W.M."/>
            <person name="Barrangou R."/>
            <person name="Klaenhammer T.R."/>
            <person name="Caufield P.W."/>
            <person name="Cui Y."/>
            <person name="Zhang H."/>
            <person name="O'Toole P.W."/>
        </authorList>
    </citation>
    <scope>NUCLEOTIDE SEQUENCE [LARGE SCALE GENOMIC DNA]</scope>
    <source>
        <strain evidence="7 8">DSM 20634</strain>
    </source>
</reference>
<dbReference type="Pfam" id="PF13515">
    <property type="entry name" value="FUSC_2"/>
    <property type="match status" value="1"/>
</dbReference>
<comment type="caution">
    <text evidence="7">The sequence shown here is derived from an EMBL/GenBank/DDBJ whole genome shotgun (WGS) entry which is preliminary data.</text>
</comment>
<dbReference type="OrthoDB" id="3251843at2"/>
<dbReference type="GO" id="GO:0016020">
    <property type="term" value="C:membrane"/>
    <property type="evidence" value="ECO:0007669"/>
    <property type="project" value="UniProtKB-SubCell"/>
</dbReference>
<dbReference type="Proteomes" id="UP000051733">
    <property type="component" value="Unassembled WGS sequence"/>
</dbReference>
<evidence type="ECO:0000256" key="2">
    <source>
        <dbReference type="ARBA" id="ARBA00022692"/>
    </source>
</evidence>
<dbReference type="STRING" id="1423813.FC26_GL002317"/>
<evidence type="ECO:0000256" key="5">
    <source>
        <dbReference type="SAM" id="Phobius"/>
    </source>
</evidence>
<dbReference type="AlphaFoldDB" id="A0A0R2AAI6"/>
<feature type="transmembrane region" description="Helical" evidence="5">
    <location>
        <begin position="108"/>
        <end position="125"/>
    </location>
</feature>
<proteinExistence type="predicted"/>
<keyword evidence="8" id="KW-1185">Reference proteome</keyword>
<evidence type="ECO:0000256" key="3">
    <source>
        <dbReference type="ARBA" id="ARBA00022989"/>
    </source>
</evidence>
<dbReference type="EMBL" id="AYYY01000043">
    <property type="protein sequence ID" value="KRM61099.1"/>
    <property type="molecule type" value="Genomic_DNA"/>
</dbReference>
<feature type="transmembrane region" description="Helical" evidence="5">
    <location>
        <begin position="289"/>
        <end position="312"/>
    </location>
</feature>
<organism evidence="7 8">
    <name type="scientific">Paucilactobacillus vaccinostercus DSM 20634</name>
    <dbReference type="NCBI Taxonomy" id="1423813"/>
    <lineage>
        <taxon>Bacteria</taxon>
        <taxon>Bacillati</taxon>
        <taxon>Bacillota</taxon>
        <taxon>Bacilli</taxon>
        <taxon>Lactobacillales</taxon>
        <taxon>Lactobacillaceae</taxon>
        <taxon>Paucilactobacillus</taxon>
    </lineage>
</organism>
<feature type="transmembrane region" description="Helical" evidence="5">
    <location>
        <begin position="160"/>
        <end position="177"/>
    </location>
</feature>
<feature type="transmembrane region" description="Helical" evidence="5">
    <location>
        <begin position="58"/>
        <end position="76"/>
    </location>
</feature>
<evidence type="ECO:0000256" key="1">
    <source>
        <dbReference type="ARBA" id="ARBA00004141"/>
    </source>
</evidence>
<accession>A0A0R2AAI6</accession>
<dbReference type="RefSeq" id="WP_057779569.1">
    <property type="nucleotide sequence ID" value="NZ_AYYY01000043.1"/>
</dbReference>
<keyword evidence="4 5" id="KW-0472">Membrane</keyword>
<feature type="transmembrane region" description="Helical" evidence="5">
    <location>
        <begin position="319"/>
        <end position="340"/>
    </location>
</feature>
<sequence length="363" mass="40154">MTTYQLMQLSPATLRQKMRDSNGHERRQTTWALLLRDICLLCFAIVYIAGFSYCFGQLNGYVGLASFCMLLSIRFVNYGYRVTDSLGALAIVLLLMGGLSVWLPLLPIMWRLVLNVLALLIILRLTTMNPLLGNGGVYAFSYIIVTSMSVHGAGVAPRGWALLLSFVICGVVLWRQHRNDNRQVRVWTVLRFTGWHDAVFRWQFRLAMGISIALFVGQWLHHGRAMWLGFAGMSALLPQQGPLTQRAMKRLLGVVLGSVAFAGCVVLLPSQLIFILAPVTGFLLGLTPSYFWASVFNCFGALTIAQGLFGTVPATELRIFNNAVGLITALLIAGLLELVWQKRQHKQATSPMCEADDGGDQLG</sequence>
<dbReference type="PATRIC" id="fig|1423813.3.peg.2362"/>
<feature type="transmembrane region" description="Helical" evidence="5">
    <location>
        <begin position="251"/>
        <end position="277"/>
    </location>
</feature>
<evidence type="ECO:0000259" key="6">
    <source>
        <dbReference type="Pfam" id="PF13515"/>
    </source>
</evidence>
<protein>
    <recommendedName>
        <fullName evidence="6">Integral membrane bound transporter domain-containing protein</fullName>
    </recommendedName>
</protein>
<comment type="subcellular location">
    <subcellularLocation>
        <location evidence="1">Membrane</location>
        <topology evidence="1">Multi-pass membrane protein</topology>
    </subcellularLocation>
</comment>
<feature type="transmembrane region" description="Helical" evidence="5">
    <location>
        <begin position="137"/>
        <end position="154"/>
    </location>
</feature>
<feature type="transmembrane region" description="Helical" evidence="5">
    <location>
        <begin position="83"/>
        <end position="102"/>
    </location>
</feature>
<evidence type="ECO:0000256" key="4">
    <source>
        <dbReference type="ARBA" id="ARBA00023136"/>
    </source>
</evidence>
<keyword evidence="3 5" id="KW-1133">Transmembrane helix</keyword>
<feature type="domain" description="Integral membrane bound transporter" evidence="6">
    <location>
        <begin position="212"/>
        <end position="332"/>
    </location>
</feature>
<evidence type="ECO:0000313" key="8">
    <source>
        <dbReference type="Proteomes" id="UP000051733"/>
    </source>
</evidence>
<keyword evidence="2 5" id="KW-0812">Transmembrane</keyword>